<dbReference type="EMBL" id="QGNW01001070">
    <property type="protein sequence ID" value="RVW56889.1"/>
    <property type="molecule type" value="Genomic_DNA"/>
</dbReference>
<dbReference type="SMART" id="SM00614">
    <property type="entry name" value="ZnF_BED"/>
    <property type="match status" value="1"/>
</dbReference>
<evidence type="ECO:0000256" key="1">
    <source>
        <dbReference type="SAM" id="MobiDB-lite"/>
    </source>
</evidence>
<accession>A0A438FAB5</accession>
<dbReference type="Proteomes" id="UP000288805">
    <property type="component" value="Unassembled WGS sequence"/>
</dbReference>
<dbReference type="SUPFAM" id="SSF57667">
    <property type="entry name" value="beta-beta-alpha zinc fingers"/>
    <property type="match status" value="1"/>
</dbReference>
<name>A0A438FAB5_VITVI</name>
<protein>
    <submittedName>
        <fullName evidence="2">Zinc finger BED domain-containing protein RICESLEEPER 1</fullName>
    </submittedName>
</protein>
<evidence type="ECO:0000313" key="3">
    <source>
        <dbReference type="Proteomes" id="UP000288805"/>
    </source>
</evidence>
<dbReference type="PANTHER" id="PTHR46481:SF11">
    <property type="entry name" value="ZINC FINGER BED DOMAIN-CONTAINING PROTEIN RICESLEEPER 2-LIKE"/>
    <property type="match status" value="1"/>
</dbReference>
<organism evidence="2 3">
    <name type="scientific">Vitis vinifera</name>
    <name type="common">Grape</name>
    <dbReference type="NCBI Taxonomy" id="29760"/>
    <lineage>
        <taxon>Eukaryota</taxon>
        <taxon>Viridiplantae</taxon>
        <taxon>Streptophyta</taxon>
        <taxon>Embryophyta</taxon>
        <taxon>Tracheophyta</taxon>
        <taxon>Spermatophyta</taxon>
        <taxon>Magnoliopsida</taxon>
        <taxon>eudicotyledons</taxon>
        <taxon>Gunneridae</taxon>
        <taxon>Pentapetalae</taxon>
        <taxon>rosids</taxon>
        <taxon>Vitales</taxon>
        <taxon>Vitaceae</taxon>
        <taxon>Viteae</taxon>
        <taxon>Vitis</taxon>
    </lineage>
</organism>
<proteinExistence type="predicted"/>
<dbReference type="AlphaFoldDB" id="A0A438FAB5"/>
<sequence>MTSEGEENFFMPSSGSNPATGSTSTIDGSLTCKKRKLTSIVWNEFEKVIIDGQDYAICKHCKSKLKADSKNGTKHLHVHLDRCIKWRNVDIKQQLLTIERKGYGKVQIGGFTFDQDISREKLARAIILHEYPLSIVDHAGFRDFASSLQPLFKMISCNTIKDDIMKIYEFEKGKIISYLEKLETRITITTDMWTSNQKKGYMAITVYYIDESWLLHHHIVRKLSTITVDNCSSNDDMIDILSEKLSLSGSLLLNGKIFHMRCTTHVLNLIVKEGLNVIRVEIEKIHESVAYWSATPSRVEKFEDTARQLRLPCNKKLCLDCKTQWNSTYLMLSIAITYKDVFPRLKQHEKLYTTVPSEEEWNLAREICERLKLFYNITKLFSGRNYPTANTFFIKVCEIKEALYDWLICSNEVVSTMASTSSEIGKIRQLCYDFLSEYQSKSKMGQQTSSHGASSVSNLFELTYDEQDPLSKFDLFVHSTSEEGHAKSELDYYLEETVLPRISDFDVLSWWKTNGGKLTIMDEDDESLLL</sequence>
<dbReference type="InterPro" id="IPR012337">
    <property type="entry name" value="RNaseH-like_sf"/>
</dbReference>
<dbReference type="InterPro" id="IPR052035">
    <property type="entry name" value="ZnF_BED_domain_contain"/>
</dbReference>
<feature type="compositionally biased region" description="Polar residues" evidence="1">
    <location>
        <begin position="11"/>
        <end position="25"/>
    </location>
</feature>
<dbReference type="SUPFAM" id="SSF53098">
    <property type="entry name" value="Ribonuclease H-like"/>
    <property type="match status" value="1"/>
</dbReference>
<evidence type="ECO:0000313" key="2">
    <source>
        <dbReference type="EMBL" id="RVW56889.1"/>
    </source>
</evidence>
<comment type="caution">
    <text evidence="2">The sequence shown here is derived from an EMBL/GenBank/DDBJ whole genome shotgun (WGS) entry which is preliminary data.</text>
</comment>
<reference evidence="2 3" key="1">
    <citation type="journal article" date="2018" name="PLoS Genet.">
        <title>Population sequencing reveals clonal diversity and ancestral inbreeding in the grapevine cultivar Chardonnay.</title>
        <authorList>
            <person name="Roach M.J."/>
            <person name="Johnson D.L."/>
            <person name="Bohlmann J."/>
            <person name="van Vuuren H.J."/>
            <person name="Jones S.J."/>
            <person name="Pretorius I.S."/>
            <person name="Schmidt S.A."/>
            <person name="Borneman A.R."/>
        </authorList>
    </citation>
    <scope>NUCLEOTIDE SEQUENCE [LARGE SCALE GENOMIC DNA]</scope>
    <source>
        <strain evidence="3">cv. Chardonnay</strain>
        <tissue evidence="2">Leaf</tissue>
    </source>
</reference>
<dbReference type="InterPro" id="IPR036236">
    <property type="entry name" value="Znf_C2H2_sf"/>
</dbReference>
<dbReference type="PANTHER" id="PTHR46481">
    <property type="entry name" value="ZINC FINGER BED DOMAIN-CONTAINING PROTEIN 4"/>
    <property type="match status" value="1"/>
</dbReference>
<gene>
    <name evidence="2" type="primary">Os05g0239150_6</name>
    <name evidence="2" type="ORF">CK203_078562</name>
</gene>
<feature type="region of interest" description="Disordered" evidence="1">
    <location>
        <begin position="1"/>
        <end position="25"/>
    </location>
</feature>